<comment type="caution">
    <text evidence="1">The sequence shown here is derived from an EMBL/GenBank/DDBJ whole genome shotgun (WGS) entry which is preliminary data.</text>
</comment>
<evidence type="ECO:0000313" key="1">
    <source>
        <dbReference type="EMBL" id="CAF1415063.1"/>
    </source>
</evidence>
<reference evidence="1" key="1">
    <citation type="submission" date="2021-02" db="EMBL/GenBank/DDBJ databases">
        <authorList>
            <person name="Nowell W R."/>
        </authorList>
    </citation>
    <scope>NUCLEOTIDE SEQUENCE</scope>
</reference>
<gene>
    <name evidence="1" type="ORF">SEV965_LOCUS32036</name>
</gene>
<evidence type="ECO:0000313" key="2">
    <source>
        <dbReference type="Proteomes" id="UP000663889"/>
    </source>
</evidence>
<proteinExistence type="predicted"/>
<dbReference type="Proteomes" id="UP000663889">
    <property type="component" value="Unassembled WGS sequence"/>
</dbReference>
<feature type="non-terminal residue" evidence="1">
    <location>
        <position position="1"/>
    </location>
</feature>
<organism evidence="1 2">
    <name type="scientific">Rotaria sordida</name>
    <dbReference type="NCBI Taxonomy" id="392033"/>
    <lineage>
        <taxon>Eukaryota</taxon>
        <taxon>Metazoa</taxon>
        <taxon>Spiralia</taxon>
        <taxon>Gnathifera</taxon>
        <taxon>Rotifera</taxon>
        <taxon>Eurotatoria</taxon>
        <taxon>Bdelloidea</taxon>
        <taxon>Philodinida</taxon>
        <taxon>Philodinidae</taxon>
        <taxon>Rotaria</taxon>
    </lineage>
</organism>
<dbReference type="AlphaFoldDB" id="A0A815M9L3"/>
<protein>
    <submittedName>
        <fullName evidence="1">Uncharacterized protein</fullName>
    </submittedName>
</protein>
<dbReference type="EMBL" id="CAJNOU010003877">
    <property type="protein sequence ID" value="CAF1415063.1"/>
    <property type="molecule type" value="Genomic_DNA"/>
</dbReference>
<accession>A0A815M9L3</accession>
<name>A0A815M9L3_9BILA</name>
<sequence>MERILLCTNYPNLYGLGLYNIEKETAVRIFTDVNKRFNKLVRDSIFTNRLTMTKYYFYGGPFPQPNNPILDRYCSEVLPSIHDKIKWLNVEPSAMERILLCTNYPNLYGLGLYTIKKETAVRIFTDKTRLIHIFQNQISSLVIDFFQNKKPTLTEYSNEDMFECILNIFSKLQYFHFGQSPFRYQRLWFTIPPTIFSSTLLELHVSLESFIDCLYLLDGRFDSLQRLSVNINRILSPERIIDNK</sequence>